<protein>
    <recommendedName>
        <fullName evidence="3">Endonuclease/exonuclease/phosphatase domain-containing protein</fullName>
    </recommendedName>
</protein>
<name>A0A8K0C6T8_IGNLU</name>
<proteinExistence type="predicted"/>
<gene>
    <name evidence="1" type="ORF">ILUMI_26376</name>
</gene>
<evidence type="ECO:0008006" key="3">
    <source>
        <dbReference type="Google" id="ProtNLM"/>
    </source>
</evidence>
<keyword evidence="2" id="KW-1185">Reference proteome</keyword>
<evidence type="ECO:0000313" key="2">
    <source>
        <dbReference type="Proteomes" id="UP000801492"/>
    </source>
</evidence>
<reference evidence="1" key="1">
    <citation type="submission" date="2019-08" db="EMBL/GenBank/DDBJ databases">
        <title>The genome of the North American firefly Photinus pyralis.</title>
        <authorList>
            <consortium name="Photinus pyralis genome working group"/>
            <person name="Fallon T.R."/>
            <person name="Sander Lower S.E."/>
            <person name="Weng J.-K."/>
        </authorList>
    </citation>
    <scope>NUCLEOTIDE SEQUENCE</scope>
    <source>
        <strain evidence="1">TRF0915ILg1</strain>
        <tissue evidence="1">Whole body</tissue>
    </source>
</reference>
<dbReference type="EMBL" id="VTPC01091070">
    <property type="protein sequence ID" value="KAF2879801.1"/>
    <property type="molecule type" value="Genomic_DNA"/>
</dbReference>
<sequence>MVKRKKNIEELSYDAPTKVQSWIHPADISNIQQKQNGEVYEFEVNTDRSQREGKVDMGLLASTKKIGQSLKGFISLTDNINIIQVYPPTTASTEEGLDTFYNDLITALKNTKTEAVNLILGDLNAKVGKRRDAELIGEHGLGTHNKKRDRSYSQVTAALGVAVQNEPTTTPVLIAPSHDETGAAFRLKVDASGHDTNNHASSQQSLLEIHNVTLPTDLLVAKKR</sequence>
<dbReference type="InterPro" id="IPR036691">
    <property type="entry name" value="Endo/exonu/phosph_ase_sf"/>
</dbReference>
<organism evidence="1 2">
    <name type="scientific">Ignelater luminosus</name>
    <name type="common">Cucubano</name>
    <name type="synonym">Pyrophorus luminosus</name>
    <dbReference type="NCBI Taxonomy" id="2038154"/>
    <lineage>
        <taxon>Eukaryota</taxon>
        <taxon>Metazoa</taxon>
        <taxon>Ecdysozoa</taxon>
        <taxon>Arthropoda</taxon>
        <taxon>Hexapoda</taxon>
        <taxon>Insecta</taxon>
        <taxon>Pterygota</taxon>
        <taxon>Neoptera</taxon>
        <taxon>Endopterygota</taxon>
        <taxon>Coleoptera</taxon>
        <taxon>Polyphaga</taxon>
        <taxon>Elateriformia</taxon>
        <taxon>Elateroidea</taxon>
        <taxon>Elateridae</taxon>
        <taxon>Agrypninae</taxon>
        <taxon>Pyrophorini</taxon>
        <taxon>Ignelater</taxon>
    </lineage>
</organism>
<comment type="caution">
    <text evidence="1">The sequence shown here is derived from an EMBL/GenBank/DDBJ whole genome shotgun (WGS) entry which is preliminary data.</text>
</comment>
<accession>A0A8K0C6T8</accession>
<dbReference type="Proteomes" id="UP000801492">
    <property type="component" value="Unassembled WGS sequence"/>
</dbReference>
<dbReference type="AlphaFoldDB" id="A0A8K0C6T8"/>
<dbReference type="Gene3D" id="3.60.10.10">
    <property type="entry name" value="Endonuclease/exonuclease/phosphatase"/>
    <property type="match status" value="1"/>
</dbReference>
<evidence type="ECO:0000313" key="1">
    <source>
        <dbReference type="EMBL" id="KAF2879801.1"/>
    </source>
</evidence>
<dbReference type="OrthoDB" id="6369087at2759"/>